<sequence length="161" mass="18037">MAYLKSIGLLVFIFAVASCKTESKSAIKTETISFTKEGELKVLSTETDSIKANFDIEIAETEYETQTGLMYRKSMKTDRGMLFVQPTEALQYFYMKNTEIPLDIIYINSGMKIVSFQKNAQPFNENTLPSNVPAKYVLEINAGLSDQLGLQVGDSISFSRL</sequence>
<dbReference type="PANTHER" id="PTHR37953">
    <property type="entry name" value="UPF0127 PROTEIN MJ1496"/>
    <property type="match status" value="1"/>
</dbReference>
<dbReference type="KEGG" id="fld:ABNE31_16075"/>
<organism evidence="1">
    <name type="scientific">Flagellimonas sp. MMG031</name>
    <dbReference type="NCBI Taxonomy" id="3158549"/>
    <lineage>
        <taxon>Bacteria</taxon>
        <taxon>Pseudomonadati</taxon>
        <taxon>Bacteroidota</taxon>
        <taxon>Flavobacteriia</taxon>
        <taxon>Flavobacteriales</taxon>
        <taxon>Flavobacteriaceae</taxon>
        <taxon>Flagellimonas</taxon>
    </lineage>
</organism>
<dbReference type="RefSeq" id="WP_349351856.1">
    <property type="nucleotide sequence ID" value="NZ_CP157804.1"/>
</dbReference>
<dbReference type="Gene3D" id="2.60.120.1140">
    <property type="entry name" value="Protein of unknown function DUF192"/>
    <property type="match status" value="1"/>
</dbReference>
<name>A0AAU7MY01_9FLAO</name>
<reference evidence="1" key="1">
    <citation type="submission" date="2024-05" db="EMBL/GenBank/DDBJ databases">
        <title>Draft Genome Sequences of Flagellimonas sp. MMG031 and Marinobacter sp. MMG032 Isolated from the dinoflagellate Symbiodinium pilosum.</title>
        <authorList>
            <person name="Shikuma N.J."/>
            <person name="Farrell M.V."/>
        </authorList>
    </citation>
    <scope>NUCLEOTIDE SEQUENCE</scope>
    <source>
        <strain evidence="1">MMG031</strain>
    </source>
</reference>
<dbReference type="PANTHER" id="PTHR37953:SF1">
    <property type="entry name" value="UPF0127 PROTEIN MJ1496"/>
    <property type="match status" value="1"/>
</dbReference>
<dbReference type="InterPro" id="IPR038695">
    <property type="entry name" value="Saro_0823-like_sf"/>
</dbReference>
<dbReference type="Pfam" id="PF02643">
    <property type="entry name" value="DUF192"/>
    <property type="match status" value="1"/>
</dbReference>
<proteinExistence type="predicted"/>
<protein>
    <submittedName>
        <fullName evidence="1">DUF192 domain-containing protein</fullName>
    </submittedName>
</protein>
<dbReference type="AlphaFoldDB" id="A0AAU7MY01"/>
<dbReference type="EMBL" id="CP157804">
    <property type="protein sequence ID" value="XBQ23112.1"/>
    <property type="molecule type" value="Genomic_DNA"/>
</dbReference>
<evidence type="ECO:0000313" key="1">
    <source>
        <dbReference type="EMBL" id="XBQ23112.1"/>
    </source>
</evidence>
<gene>
    <name evidence="1" type="ORF">ABNE31_16075</name>
</gene>
<accession>A0AAU7MY01</accession>
<dbReference type="InterPro" id="IPR003795">
    <property type="entry name" value="DUF192"/>
</dbReference>
<dbReference type="PROSITE" id="PS51257">
    <property type="entry name" value="PROKAR_LIPOPROTEIN"/>
    <property type="match status" value="1"/>
</dbReference>